<dbReference type="InterPro" id="IPR036291">
    <property type="entry name" value="NAD(P)-bd_dom_sf"/>
</dbReference>
<name>A0A2T0QY77_9ACTN</name>
<dbReference type="PANTHER" id="PTHR42879">
    <property type="entry name" value="3-OXOACYL-(ACYL-CARRIER-PROTEIN) REDUCTASE"/>
    <property type="match status" value="1"/>
</dbReference>
<dbReference type="AlphaFoldDB" id="A0A2T0QY77"/>
<dbReference type="PANTHER" id="PTHR42879:SF2">
    <property type="entry name" value="3-OXOACYL-[ACYL-CARRIER-PROTEIN] REDUCTASE FABG"/>
    <property type="match status" value="1"/>
</dbReference>
<evidence type="ECO:0000313" key="5">
    <source>
        <dbReference type="Proteomes" id="UP000238083"/>
    </source>
</evidence>
<dbReference type="EMBL" id="PVZF01000014">
    <property type="protein sequence ID" value="PRY11146.1"/>
    <property type="molecule type" value="Genomic_DNA"/>
</dbReference>
<evidence type="ECO:0000313" key="4">
    <source>
        <dbReference type="EMBL" id="PRY11146.1"/>
    </source>
</evidence>
<comment type="caution">
    <text evidence="4">The sequence shown here is derived from an EMBL/GenBank/DDBJ whole genome shotgun (WGS) entry which is preliminary data.</text>
</comment>
<dbReference type="Pfam" id="PF13561">
    <property type="entry name" value="adh_short_C2"/>
    <property type="match status" value="1"/>
</dbReference>
<dbReference type="PRINTS" id="PR00080">
    <property type="entry name" value="SDRFAMILY"/>
</dbReference>
<sequence length="293" mass="30493">MAGPGGGYGDGMTETTADTPFRDLRSSSPTGRPGPALVTGAESGIGRAVAVELARRGHDVGLTWFRDEAAGRATVREVEALGRRAALRHVDLRDLPAAADVVDSLAEELGGVEVLVNDAGTGTSTLLLDLSFEDWREVLSVDLDAAFLFLQRAARRMVAAGRGGRVVNVTSVHEHQPRVGAAPYCAAKGGLGLLTRTAAIELAEHGITVNAVAPGEIATPMTGQEDTDPHTEHRPGVPLGRPGDAREVAALVGFLCSAQASYVTGSSYAVDGGMLQMGPMAGSHLSEEAWRRP</sequence>
<dbReference type="GO" id="GO:0016491">
    <property type="term" value="F:oxidoreductase activity"/>
    <property type="evidence" value="ECO:0007669"/>
    <property type="project" value="UniProtKB-KW"/>
</dbReference>
<keyword evidence="5" id="KW-1185">Reference proteome</keyword>
<dbReference type="InterPro" id="IPR002347">
    <property type="entry name" value="SDR_fam"/>
</dbReference>
<dbReference type="PRINTS" id="PR00081">
    <property type="entry name" value="GDHRDH"/>
</dbReference>
<evidence type="ECO:0000256" key="1">
    <source>
        <dbReference type="ARBA" id="ARBA00006484"/>
    </source>
</evidence>
<organism evidence="4 5">
    <name type="scientific">Kineococcus rhizosphaerae</name>
    <dbReference type="NCBI Taxonomy" id="559628"/>
    <lineage>
        <taxon>Bacteria</taxon>
        <taxon>Bacillati</taxon>
        <taxon>Actinomycetota</taxon>
        <taxon>Actinomycetes</taxon>
        <taxon>Kineosporiales</taxon>
        <taxon>Kineosporiaceae</taxon>
        <taxon>Kineococcus</taxon>
    </lineage>
</organism>
<dbReference type="NCBIfam" id="NF009384">
    <property type="entry name" value="PRK12743.1"/>
    <property type="match status" value="1"/>
</dbReference>
<feature type="region of interest" description="Disordered" evidence="3">
    <location>
        <begin position="220"/>
        <end position="240"/>
    </location>
</feature>
<protein>
    <recommendedName>
        <fullName evidence="6">NAD(P)-dependent dehydrogenase (Short-subunit alcohol dehydrogenase family)</fullName>
    </recommendedName>
</protein>
<dbReference type="SUPFAM" id="SSF51735">
    <property type="entry name" value="NAD(P)-binding Rossmann-fold domains"/>
    <property type="match status" value="1"/>
</dbReference>
<dbReference type="Gene3D" id="3.40.50.720">
    <property type="entry name" value="NAD(P)-binding Rossmann-like Domain"/>
    <property type="match status" value="1"/>
</dbReference>
<dbReference type="FunFam" id="3.40.50.720:FF:000084">
    <property type="entry name" value="Short-chain dehydrogenase reductase"/>
    <property type="match status" value="1"/>
</dbReference>
<evidence type="ECO:0000256" key="3">
    <source>
        <dbReference type="SAM" id="MobiDB-lite"/>
    </source>
</evidence>
<gene>
    <name evidence="4" type="ORF">CLV37_114100</name>
</gene>
<dbReference type="GO" id="GO:0032787">
    <property type="term" value="P:monocarboxylic acid metabolic process"/>
    <property type="evidence" value="ECO:0007669"/>
    <property type="project" value="UniProtKB-ARBA"/>
</dbReference>
<reference evidence="4 5" key="1">
    <citation type="submission" date="2018-03" db="EMBL/GenBank/DDBJ databases">
        <title>Genomic Encyclopedia of Archaeal and Bacterial Type Strains, Phase II (KMG-II): from individual species to whole genera.</title>
        <authorList>
            <person name="Goeker M."/>
        </authorList>
    </citation>
    <scope>NUCLEOTIDE SEQUENCE [LARGE SCALE GENOMIC DNA]</scope>
    <source>
        <strain evidence="4 5">DSM 19711</strain>
    </source>
</reference>
<dbReference type="Proteomes" id="UP000238083">
    <property type="component" value="Unassembled WGS sequence"/>
</dbReference>
<keyword evidence="2" id="KW-0560">Oxidoreductase</keyword>
<feature type="region of interest" description="Disordered" evidence="3">
    <location>
        <begin position="1"/>
        <end position="38"/>
    </location>
</feature>
<feature type="compositionally biased region" description="Gly residues" evidence="3">
    <location>
        <begin position="1"/>
        <end position="10"/>
    </location>
</feature>
<accession>A0A2T0QY77</accession>
<dbReference type="InterPro" id="IPR050259">
    <property type="entry name" value="SDR"/>
</dbReference>
<proteinExistence type="inferred from homology"/>
<evidence type="ECO:0008006" key="6">
    <source>
        <dbReference type="Google" id="ProtNLM"/>
    </source>
</evidence>
<dbReference type="InterPro" id="IPR020904">
    <property type="entry name" value="Sc_DH/Rdtase_CS"/>
</dbReference>
<comment type="similarity">
    <text evidence="1">Belongs to the short-chain dehydrogenases/reductases (SDR) family.</text>
</comment>
<dbReference type="PROSITE" id="PS00061">
    <property type="entry name" value="ADH_SHORT"/>
    <property type="match status" value="1"/>
</dbReference>
<evidence type="ECO:0000256" key="2">
    <source>
        <dbReference type="ARBA" id="ARBA00023002"/>
    </source>
</evidence>